<sequence length="216" mass="24137">MTEQTPLQQLRDLLNPVPESTFSRDQHDEIESLLACCWDQLVGGSDGGMKAEKLSGRIENMTWSPPQLTFEIERHGGVVLGSKRAEMQKWAVDVEHGTATCTEGRARQLYPNTPKLNVVPIAEDIAGLISNGTLDPRIRWIGANLVKVEIGKIIPMNSPKDTVRGRRDRLKVQLAHNLSLIGWYPRPSSAPWTFERQSPTGPLPSMVTTEKPRRSH</sequence>
<feature type="region of interest" description="Disordered" evidence="1">
    <location>
        <begin position="192"/>
        <end position="216"/>
    </location>
</feature>
<organism evidence="2 3">
    <name type="scientific">Rhodanobacter terrae</name>
    <dbReference type="NCBI Taxonomy" id="418647"/>
    <lineage>
        <taxon>Bacteria</taxon>
        <taxon>Pseudomonadati</taxon>
        <taxon>Pseudomonadota</taxon>
        <taxon>Gammaproteobacteria</taxon>
        <taxon>Lysobacterales</taxon>
        <taxon>Rhodanobacteraceae</taxon>
        <taxon>Rhodanobacter</taxon>
    </lineage>
</organism>
<gene>
    <name evidence="2" type="ORF">ACFPPB_19330</name>
</gene>
<evidence type="ECO:0000313" key="3">
    <source>
        <dbReference type="Proteomes" id="UP001596111"/>
    </source>
</evidence>
<comment type="caution">
    <text evidence="2">The sequence shown here is derived from an EMBL/GenBank/DDBJ whole genome shotgun (WGS) entry which is preliminary data.</text>
</comment>
<evidence type="ECO:0000313" key="2">
    <source>
        <dbReference type="EMBL" id="MFC5583269.1"/>
    </source>
</evidence>
<protein>
    <submittedName>
        <fullName evidence="2">Uncharacterized protein</fullName>
    </submittedName>
</protein>
<dbReference type="RefSeq" id="WP_377330139.1">
    <property type="nucleotide sequence ID" value="NZ_JBHSNG010000041.1"/>
</dbReference>
<dbReference type="Proteomes" id="UP001596111">
    <property type="component" value="Unassembled WGS sequence"/>
</dbReference>
<dbReference type="EMBL" id="JBHSNG010000041">
    <property type="protein sequence ID" value="MFC5583269.1"/>
    <property type="molecule type" value="Genomic_DNA"/>
</dbReference>
<keyword evidence="3" id="KW-1185">Reference proteome</keyword>
<reference evidence="3" key="1">
    <citation type="journal article" date="2019" name="Int. J. Syst. Evol. Microbiol.">
        <title>The Global Catalogue of Microorganisms (GCM) 10K type strain sequencing project: providing services to taxonomists for standard genome sequencing and annotation.</title>
        <authorList>
            <consortium name="The Broad Institute Genomics Platform"/>
            <consortium name="The Broad Institute Genome Sequencing Center for Infectious Disease"/>
            <person name="Wu L."/>
            <person name="Ma J."/>
        </authorList>
    </citation>
    <scope>NUCLEOTIDE SEQUENCE [LARGE SCALE GENOMIC DNA]</scope>
    <source>
        <strain evidence="3">CGMCC 1.13587</strain>
    </source>
</reference>
<name>A0ABW0T2Z6_9GAMM</name>
<evidence type="ECO:0000256" key="1">
    <source>
        <dbReference type="SAM" id="MobiDB-lite"/>
    </source>
</evidence>
<accession>A0ABW0T2Z6</accession>
<proteinExistence type="predicted"/>